<comment type="subcellular location">
    <subcellularLocation>
        <location evidence="1">Cell membrane</location>
        <topology evidence="1">Multi-pass membrane protein</topology>
    </subcellularLocation>
</comment>
<dbReference type="Gene3D" id="3.40.50.300">
    <property type="entry name" value="P-loop containing nucleotide triphosphate hydrolases"/>
    <property type="match status" value="1"/>
</dbReference>
<dbReference type="Pfam" id="PF12696">
    <property type="entry name" value="TraG-D_C"/>
    <property type="match status" value="1"/>
</dbReference>
<dbReference type="PANTHER" id="PTHR37937:SF1">
    <property type="entry name" value="CONJUGATIVE TRANSFER: DNA TRANSPORT"/>
    <property type="match status" value="1"/>
</dbReference>
<keyword evidence="9" id="KW-1185">Reference proteome</keyword>
<keyword evidence="5" id="KW-0472">Membrane</keyword>
<dbReference type="Proteomes" id="UP000063699">
    <property type="component" value="Chromosome"/>
</dbReference>
<proteinExistence type="predicted"/>
<accession>A0A0N9HSS7</accession>
<feature type="domain" description="TraD/TraG TraM recognition site" evidence="7">
    <location>
        <begin position="148"/>
        <end position="240"/>
    </location>
</feature>
<keyword evidence="2" id="KW-1003">Cell membrane</keyword>
<evidence type="ECO:0000256" key="3">
    <source>
        <dbReference type="ARBA" id="ARBA00022692"/>
    </source>
</evidence>
<evidence type="ECO:0000256" key="6">
    <source>
        <dbReference type="SAM" id="MobiDB-lite"/>
    </source>
</evidence>
<name>A0A0N9HSS7_9PSEU</name>
<keyword evidence="3" id="KW-0812">Transmembrane</keyword>
<organism evidence="8 9">
    <name type="scientific">Kibdelosporangium phytohabitans</name>
    <dbReference type="NCBI Taxonomy" id="860235"/>
    <lineage>
        <taxon>Bacteria</taxon>
        <taxon>Bacillati</taxon>
        <taxon>Actinomycetota</taxon>
        <taxon>Actinomycetes</taxon>
        <taxon>Pseudonocardiales</taxon>
        <taxon>Pseudonocardiaceae</taxon>
        <taxon>Kibdelosporangium</taxon>
    </lineage>
</organism>
<dbReference type="CDD" id="cd01127">
    <property type="entry name" value="TrwB_TraG_TraD_VirD4"/>
    <property type="match status" value="1"/>
</dbReference>
<evidence type="ECO:0000313" key="9">
    <source>
        <dbReference type="Proteomes" id="UP000063699"/>
    </source>
</evidence>
<keyword evidence="4" id="KW-1133">Transmembrane helix</keyword>
<dbReference type="EMBL" id="CP012752">
    <property type="protein sequence ID" value="ALG06369.1"/>
    <property type="molecule type" value="Genomic_DNA"/>
</dbReference>
<dbReference type="AlphaFoldDB" id="A0A0N9HSS7"/>
<dbReference type="KEGG" id="kphy:AOZ06_05020"/>
<evidence type="ECO:0000259" key="7">
    <source>
        <dbReference type="Pfam" id="PF12696"/>
    </source>
</evidence>
<evidence type="ECO:0000256" key="4">
    <source>
        <dbReference type="ARBA" id="ARBA00022989"/>
    </source>
</evidence>
<protein>
    <recommendedName>
        <fullName evidence="7">TraD/TraG TraM recognition site domain-containing protein</fullName>
    </recommendedName>
</protein>
<feature type="region of interest" description="Disordered" evidence="6">
    <location>
        <begin position="293"/>
        <end position="330"/>
    </location>
</feature>
<dbReference type="STRING" id="860235.AOZ06_05020"/>
<evidence type="ECO:0000256" key="5">
    <source>
        <dbReference type="ARBA" id="ARBA00023136"/>
    </source>
</evidence>
<dbReference type="GO" id="GO:0005886">
    <property type="term" value="C:plasma membrane"/>
    <property type="evidence" value="ECO:0007669"/>
    <property type="project" value="UniProtKB-SubCell"/>
</dbReference>
<dbReference type="InterPro" id="IPR032689">
    <property type="entry name" value="TraG-D_C"/>
</dbReference>
<dbReference type="SUPFAM" id="SSF52540">
    <property type="entry name" value="P-loop containing nucleoside triphosphate hydrolases"/>
    <property type="match status" value="1"/>
</dbReference>
<dbReference type="InterPro" id="IPR027417">
    <property type="entry name" value="P-loop_NTPase"/>
</dbReference>
<dbReference type="InterPro" id="IPR051539">
    <property type="entry name" value="T4SS-coupling_protein"/>
</dbReference>
<evidence type="ECO:0000256" key="1">
    <source>
        <dbReference type="ARBA" id="ARBA00004651"/>
    </source>
</evidence>
<dbReference type="PANTHER" id="PTHR37937">
    <property type="entry name" value="CONJUGATIVE TRANSFER: DNA TRANSPORT"/>
    <property type="match status" value="1"/>
</dbReference>
<evidence type="ECO:0000256" key="2">
    <source>
        <dbReference type="ARBA" id="ARBA00022475"/>
    </source>
</evidence>
<evidence type="ECO:0000313" key="8">
    <source>
        <dbReference type="EMBL" id="ALG06369.1"/>
    </source>
</evidence>
<reference evidence="8 9" key="1">
    <citation type="submission" date="2015-07" db="EMBL/GenBank/DDBJ databases">
        <title>Genome sequencing of Kibdelosporangium phytohabitans.</title>
        <authorList>
            <person name="Qin S."/>
            <person name="Xing K."/>
        </authorList>
    </citation>
    <scope>NUCLEOTIDE SEQUENCE [LARGE SCALE GENOMIC DNA]</scope>
    <source>
        <strain evidence="8 9">KLBMP1111</strain>
    </source>
</reference>
<sequence length="330" mass="35737">MLSAWLHAAALDHREIADLINWLENTDDPVPRRILATHPAADKAASLAIVTHLDKAAERTTSGVKRYLVLAVSSLASRDGRALIGNRHSDRINLVEHIQQSGTIYVLADETQIDSCRPLLGLFIDEVYAAAQAVALRSGRKRLDVPFVGIHDELRYGPPVPRLPYVANTGRKFNLLPIYAVQGSGQEVEAYGDEATALRAAAGVTIIGGLDIDSAPELSDRAGLVPVVTASRSTADAGESIQVQNVLTTADQQRLKDGESVVSVRGLSPFLARTDSYRAKRRRRRRIDAEAAQVQRRVDRENRRTTAWHTAATAAGDALSGFSDPTGGDQ</sequence>
<gene>
    <name evidence="8" type="ORF">AOZ06_05020</name>
</gene>
<feature type="compositionally biased region" description="Low complexity" evidence="6">
    <location>
        <begin position="305"/>
        <end position="318"/>
    </location>
</feature>